<protein>
    <submittedName>
        <fullName evidence="2">Prepilin-type N-terminal cleavage/methylation domain-containing protein</fullName>
    </submittedName>
</protein>
<dbReference type="NCBIfam" id="TIGR02532">
    <property type="entry name" value="IV_pilin_GFxxxE"/>
    <property type="match status" value="1"/>
</dbReference>
<evidence type="ECO:0000313" key="2">
    <source>
        <dbReference type="EMBL" id="WAW15636.1"/>
    </source>
</evidence>
<keyword evidence="3" id="KW-1185">Reference proteome</keyword>
<dbReference type="Proteomes" id="UP001164187">
    <property type="component" value="Chromosome"/>
</dbReference>
<feature type="transmembrane region" description="Helical" evidence="1">
    <location>
        <begin position="6"/>
        <end position="25"/>
    </location>
</feature>
<keyword evidence="1" id="KW-1133">Transmembrane helix</keyword>
<evidence type="ECO:0000313" key="3">
    <source>
        <dbReference type="Proteomes" id="UP001164187"/>
    </source>
</evidence>
<accession>A0ABY7JS10</accession>
<organism evidence="2 3">
    <name type="scientific">Peptostreptococcus equinus</name>
    <dbReference type="NCBI Taxonomy" id="3003601"/>
    <lineage>
        <taxon>Bacteria</taxon>
        <taxon>Bacillati</taxon>
        <taxon>Bacillota</taxon>
        <taxon>Clostridia</taxon>
        <taxon>Peptostreptococcales</taxon>
        <taxon>Peptostreptococcaceae</taxon>
        <taxon>Peptostreptococcus</taxon>
    </lineage>
</organism>
<dbReference type="EMBL" id="CP114052">
    <property type="protein sequence ID" value="WAW15636.1"/>
    <property type="molecule type" value="Genomic_DNA"/>
</dbReference>
<proteinExistence type="predicted"/>
<sequence>MKSAFTAIELVISISILGIFLLISYPKIHIEKYMIQSEIKMFESIIRENQIISQNMGGTRYVRIYSNSYKIVESGIVIKRYELRQGLKFASIKNNIDFRDYNRKGTPKNGQSIYIYDEKNKLASKITIMLGSGRVRSYDVDYKKNKNEILYLNSCLKIN</sequence>
<keyword evidence="1" id="KW-0812">Transmembrane</keyword>
<keyword evidence="1" id="KW-0472">Membrane</keyword>
<evidence type="ECO:0000256" key="1">
    <source>
        <dbReference type="SAM" id="Phobius"/>
    </source>
</evidence>
<name>A0ABY7JS10_9FIRM</name>
<dbReference type="RefSeq" id="WP_269312312.1">
    <property type="nucleotide sequence ID" value="NZ_CP114052.1"/>
</dbReference>
<gene>
    <name evidence="2" type="ORF">O0R46_04095</name>
</gene>
<dbReference type="InterPro" id="IPR012902">
    <property type="entry name" value="N_methyl_site"/>
</dbReference>
<reference evidence="2" key="1">
    <citation type="submission" date="2022-12" db="EMBL/GenBank/DDBJ databases">
        <title>Peptostreptococcus.</title>
        <authorList>
            <person name="Lee S.H."/>
        </authorList>
    </citation>
    <scope>NUCLEOTIDE SEQUENCE</scope>
    <source>
        <strain evidence="2">CBA3647</strain>
    </source>
</reference>